<protein>
    <recommendedName>
        <fullName evidence="2">DUF3108 domain-containing protein</fullName>
    </recommendedName>
</protein>
<dbReference type="AlphaFoldDB" id="A0A2W1N3J3"/>
<dbReference type="EMBL" id="QKSB01000001">
    <property type="protein sequence ID" value="PZE18897.1"/>
    <property type="molecule type" value="Genomic_DNA"/>
</dbReference>
<dbReference type="OrthoDB" id="665223at2"/>
<evidence type="ECO:0000313" key="3">
    <source>
        <dbReference type="EMBL" id="PZE18897.1"/>
    </source>
</evidence>
<sequence>MKFSTLLLIVLSFIGFSFTSNLSSEVDSCDSYFPLKEGLVWKTESFDKKGKSTGTNQMTVLGVSYIDDAMNYTIESEYQVTNKDEVQKTELTYVCKNGVLTLDFDDLMKNFGGLEESSPDMEVKITGAGMEIPANLATGDILAETNIGMNAFMNGMKIMGGSVRVYERKVEAMENVTTAAGTFECAKITSKTYINMGFVKSTTSSIEWISKKAGMVKSEQYDKKGKFAGHTELVEYKN</sequence>
<dbReference type="Gene3D" id="2.40.360.20">
    <property type="match status" value="1"/>
</dbReference>
<feature type="signal peptide" evidence="1">
    <location>
        <begin position="1"/>
        <end position="22"/>
    </location>
</feature>
<dbReference type="Pfam" id="PF21347">
    <property type="entry name" value="DUF3108_like"/>
    <property type="match status" value="1"/>
</dbReference>
<gene>
    <name evidence="3" type="ORF">DNU06_03455</name>
</gene>
<evidence type="ECO:0000313" key="4">
    <source>
        <dbReference type="Proteomes" id="UP000249248"/>
    </source>
</evidence>
<dbReference type="RefSeq" id="WP_111061799.1">
    <property type="nucleotide sequence ID" value="NZ_JBHUCU010000007.1"/>
</dbReference>
<keyword evidence="1" id="KW-0732">Signal</keyword>
<reference evidence="3 4" key="1">
    <citation type="submission" date="2018-06" db="EMBL/GenBank/DDBJ databases">
        <title>The draft genome sequence of Crocinitomix sp. SM1701.</title>
        <authorList>
            <person name="Zhang X."/>
        </authorList>
    </citation>
    <scope>NUCLEOTIDE SEQUENCE [LARGE SCALE GENOMIC DNA]</scope>
    <source>
        <strain evidence="3 4">SM1701</strain>
    </source>
</reference>
<accession>A0A2W1N3J3</accession>
<dbReference type="Proteomes" id="UP000249248">
    <property type="component" value="Unassembled WGS sequence"/>
</dbReference>
<dbReference type="InterPro" id="IPR049279">
    <property type="entry name" value="DUF3108-like"/>
</dbReference>
<proteinExistence type="predicted"/>
<evidence type="ECO:0000256" key="1">
    <source>
        <dbReference type="SAM" id="SignalP"/>
    </source>
</evidence>
<comment type="caution">
    <text evidence="3">The sequence shown here is derived from an EMBL/GenBank/DDBJ whole genome shotgun (WGS) entry which is preliminary data.</text>
</comment>
<name>A0A2W1N3J3_9FLAO</name>
<feature type="chain" id="PRO_5016168084" description="DUF3108 domain-containing protein" evidence="1">
    <location>
        <begin position="23"/>
        <end position="238"/>
    </location>
</feature>
<organism evidence="3 4">
    <name type="scientific">Putridiphycobacter roseus</name>
    <dbReference type="NCBI Taxonomy" id="2219161"/>
    <lineage>
        <taxon>Bacteria</taxon>
        <taxon>Pseudomonadati</taxon>
        <taxon>Bacteroidota</taxon>
        <taxon>Flavobacteriia</taxon>
        <taxon>Flavobacteriales</taxon>
        <taxon>Crocinitomicaceae</taxon>
        <taxon>Putridiphycobacter</taxon>
    </lineage>
</organism>
<evidence type="ECO:0000259" key="2">
    <source>
        <dbReference type="Pfam" id="PF21347"/>
    </source>
</evidence>
<feature type="domain" description="DUF3108" evidence="2">
    <location>
        <begin position="36"/>
        <end position="233"/>
    </location>
</feature>
<keyword evidence="4" id="KW-1185">Reference proteome</keyword>